<evidence type="ECO:0000313" key="4">
    <source>
        <dbReference type="Proteomes" id="UP001204144"/>
    </source>
</evidence>
<organism evidence="3 4">
    <name type="scientific">Lacihabitans soyangensis</name>
    <dbReference type="NCBI Taxonomy" id="869394"/>
    <lineage>
        <taxon>Bacteria</taxon>
        <taxon>Pseudomonadati</taxon>
        <taxon>Bacteroidota</taxon>
        <taxon>Cytophagia</taxon>
        <taxon>Cytophagales</taxon>
        <taxon>Leadbetterellaceae</taxon>
        <taxon>Lacihabitans</taxon>
    </lineage>
</organism>
<dbReference type="GO" id="GO:0008168">
    <property type="term" value="F:methyltransferase activity"/>
    <property type="evidence" value="ECO:0007669"/>
    <property type="project" value="UniProtKB-KW"/>
</dbReference>
<dbReference type="InterPro" id="IPR041698">
    <property type="entry name" value="Methyltransf_25"/>
</dbReference>
<dbReference type="InterPro" id="IPR029063">
    <property type="entry name" value="SAM-dependent_MTases_sf"/>
</dbReference>
<reference evidence="3 4" key="1">
    <citation type="submission" date="2018-11" db="EMBL/GenBank/DDBJ databases">
        <title>Novel bacteria species description.</title>
        <authorList>
            <person name="Han J.-H."/>
        </authorList>
    </citation>
    <scope>NUCLEOTIDE SEQUENCE [LARGE SCALE GENOMIC DNA]</scope>
    <source>
        <strain evidence="3 4">KCTC23259</strain>
    </source>
</reference>
<keyword evidence="4" id="KW-1185">Reference proteome</keyword>
<dbReference type="Pfam" id="PF13649">
    <property type="entry name" value="Methyltransf_25"/>
    <property type="match status" value="1"/>
</dbReference>
<dbReference type="EMBL" id="RJUF01000179">
    <property type="protein sequence ID" value="MCP9764973.1"/>
    <property type="molecule type" value="Genomic_DNA"/>
</dbReference>
<gene>
    <name evidence="3" type="ORF">EGI31_18725</name>
</gene>
<dbReference type="PANTHER" id="PTHR43861">
    <property type="entry name" value="TRANS-ACONITATE 2-METHYLTRANSFERASE-RELATED"/>
    <property type="match status" value="1"/>
</dbReference>
<comment type="caution">
    <text evidence="3">The sequence shown here is derived from an EMBL/GenBank/DDBJ whole genome shotgun (WGS) entry which is preliminary data.</text>
</comment>
<accession>A0AAE3H571</accession>
<evidence type="ECO:0000259" key="2">
    <source>
        <dbReference type="Pfam" id="PF13649"/>
    </source>
</evidence>
<keyword evidence="3" id="KW-0489">Methyltransferase</keyword>
<dbReference type="AlphaFoldDB" id="A0AAE3H571"/>
<dbReference type="SUPFAM" id="SSF53335">
    <property type="entry name" value="S-adenosyl-L-methionine-dependent methyltransferases"/>
    <property type="match status" value="1"/>
</dbReference>
<feature type="domain" description="Methyltransferase" evidence="2">
    <location>
        <begin position="48"/>
        <end position="142"/>
    </location>
</feature>
<keyword evidence="1" id="KW-0808">Transferase</keyword>
<dbReference type="Gene3D" id="3.40.50.150">
    <property type="entry name" value="Vaccinia Virus protein VP39"/>
    <property type="match status" value="1"/>
</dbReference>
<name>A0AAE3H571_9BACT</name>
<dbReference type="Proteomes" id="UP001204144">
    <property type="component" value="Unassembled WGS sequence"/>
</dbReference>
<protein>
    <submittedName>
        <fullName evidence="3">Class I SAM-dependent methyltransferase</fullName>
    </submittedName>
</protein>
<proteinExistence type="predicted"/>
<evidence type="ECO:0000313" key="3">
    <source>
        <dbReference type="EMBL" id="MCP9764973.1"/>
    </source>
</evidence>
<dbReference type="RefSeq" id="WP_255038660.1">
    <property type="nucleotide sequence ID" value="NZ_RJUF01000179.1"/>
</dbReference>
<dbReference type="CDD" id="cd02440">
    <property type="entry name" value="AdoMet_MTases"/>
    <property type="match status" value="1"/>
</dbReference>
<dbReference type="GO" id="GO:0032259">
    <property type="term" value="P:methylation"/>
    <property type="evidence" value="ECO:0007669"/>
    <property type="project" value="UniProtKB-KW"/>
</dbReference>
<evidence type="ECO:0000256" key="1">
    <source>
        <dbReference type="ARBA" id="ARBA00022679"/>
    </source>
</evidence>
<sequence>MKNSSFIPALKWHWATPFYDSFIKLTMPEHKVKSKVIELLAINSSEKVLDFGFGTGTSLVMIAKSYPQARLFGYDLDEKIMKIARKKFDNENVEVTVFSENLEVISGNSMDKIFSTWVFHHLTYDEKLESMSHLYRMLKPGGTLVIADWGKQKNFIMSFLFLILQVVDNFKTTNDNRNGSIAKLLLRAGFVKHSNVPSQNTLFGTLSYWKVSKAED</sequence>